<name>A0ABQ5CPZ8_9ASTR</name>
<protein>
    <submittedName>
        <fullName evidence="1">Uncharacterized protein</fullName>
    </submittedName>
</protein>
<comment type="caution">
    <text evidence="1">The sequence shown here is derived from an EMBL/GenBank/DDBJ whole genome shotgun (WGS) entry which is preliminary data.</text>
</comment>
<evidence type="ECO:0000313" key="1">
    <source>
        <dbReference type="EMBL" id="GJT29156.1"/>
    </source>
</evidence>
<gene>
    <name evidence="1" type="ORF">Tco_0909431</name>
</gene>
<evidence type="ECO:0000313" key="2">
    <source>
        <dbReference type="Proteomes" id="UP001151760"/>
    </source>
</evidence>
<reference evidence="1" key="2">
    <citation type="submission" date="2022-01" db="EMBL/GenBank/DDBJ databases">
        <authorList>
            <person name="Yamashiro T."/>
            <person name="Shiraishi A."/>
            <person name="Satake H."/>
            <person name="Nakayama K."/>
        </authorList>
    </citation>
    <scope>NUCLEOTIDE SEQUENCE</scope>
</reference>
<sequence length="79" mass="8519">MVGLIAGNVTCTAVVTPVGNEVDVSVDVMLTLAGFTYNHSEEPITGTTMHVLKSTRGFEDITRDVYDIDDVKSEFGHDS</sequence>
<proteinExistence type="predicted"/>
<dbReference type="Proteomes" id="UP001151760">
    <property type="component" value="Unassembled WGS sequence"/>
</dbReference>
<reference evidence="1" key="1">
    <citation type="journal article" date="2022" name="Int. J. Mol. Sci.">
        <title>Draft Genome of Tanacetum Coccineum: Genomic Comparison of Closely Related Tanacetum-Family Plants.</title>
        <authorList>
            <person name="Yamashiro T."/>
            <person name="Shiraishi A."/>
            <person name="Nakayama K."/>
            <person name="Satake H."/>
        </authorList>
    </citation>
    <scope>NUCLEOTIDE SEQUENCE</scope>
</reference>
<accession>A0ABQ5CPZ8</accession>
<dbReference type="EMBL" id="BQNB010014520">
    <property type="protein sequence ID" value="GJT29156.1"/>
    <property type="molecule type" value="Genomic_DNA"/>
</dbReference>
<organism evidence="1 2">
    <name type="scientific">Tanacetum coccineum</name>
    <dbReference type="NCBI Taxonomy" id="301880"/>
    <lineage>
        <taxon>Eukaryota</taxon>
        <taxon>Viridiplantae</taxon>
        <taxon>Streptophyta</taxon>
        <taxon>Embryophyta</taxon>
        <taxon>Tracheophyta</taxon>
        <taxon>Spermatophyta</taxon>
        <taxon>Magnoliopsida</taxon>
        <taxon>eudicotyledons</taxon>
        <taxon>Gunneridae</taxon>
        <taxon>Pentapetalae</taxon>
        <taxon>asterids</taxon>
        <taxon>campanulids</taxon>
        <taxon>Asterales</taxon>
        <taxon>Asteraceae</taxon>
        <taxon>Asteroideae</taxon>
        <taxon>Anthemideae</taxon>
        <taxon>Anthemidinae</taxon>
        <taxon>Tanacetum</taxon>
    </lineage>
</organism>
<keyword evidence="2" id="KW-1185">Reference proteome</keyword>